<accession>A0AAV2H6Y6</accession>
<dbReference type="AlphaFoldDB" id="A0AAV2H6Y6"/>
<evidence type="ECO:0000313" key="5">
    <source>
        <dbReference type="Proteomes" id="UP001497497"/>
    </source>
</evidence>
<dbReference type="PROSITE" id="PS50835">
    <property type="entry name" value="IG_LIKE"/>
    <property type="match status" value="1"/>
</dbReference>
<name>A0AAV2H6Y6_LYMST</name>
<dbReference type="InterPro" id="IPR007110">
    <property type="entry name" value="Ig-like_dom"/>
</dbReference>
<dbReference type="EMBL" id="CAXITT010000049">
    <property type="protein sequence ID" value="CAL1529489.1"/>
    <property type="molecule type" value="Genomic_DNA"/>
</dbReference>
<keyword evidence="5" id="KW-1185">Reference proteome</keyword>
<evidence type="ECO:0000256" key="1">
    <source>
        <dbReference type="SAM" id="Phobius"/>
    </source>
</evidence>
<dbReference type="Gene3D" id="2.60.40.10">
    <property type="entry name" value="Immunoglobulins"/>
    <property type="match status" value="1"/>
</dbReference>
<dbReference type="InterPro" id="IPR036179">
    <property type="entry name" value="Ig-like_dom_sf"/>
</dbReference>
<evidence type="ECO:0000256" key="2">
    <source>
        <dbReference type="SAM" id="SignalP"/>
    </source>
</evidence>
<feature type="signal peptide" evidence="2">
    <location>
        <begin position="1"/>
        <end position="23"/>
    </location>
</feature>
<reference evidence="4 5" key="1">
    <citation type="submission" date="2024-04" db="EMBL/GenBank/DDBJ databases">
        <authorList>
            <consortium name="Genoscope - CEA"/>
            <person name="William W."/>
        </authorList>
    </citation>
    <scope>NUCLEOTIDE SEQUENCE [LARGE SCALE GENOMIC DNA]</scope>
</reference>
<dbReference type="SUPFAM" id="SSF48726">
    <property type="entry name" value="Immunoglobulin"/>
    <property type="match status" value="1"/>
</dbReference>
<keyword evidence="1" id="KW-1133">Transmembrane helix</keyword>
<gene>
    <name evidence="4" type="ORF">GSLYS_00003644001</name>
</gene>
<feature type="chain" id="PRO_5043662721" description="Ig-like domain-containing protein" evidence="2">
    <location>
        <begin position="24"/>
        <end position="482"/>
    </location>
</feature>
<evidence type="ECO:0000259" key="3">
    <source>
        <dbReference type="PROSITE" id="PS50835"/>
    </source>
</evidence>
<proteinExistence type="predicted"/>
<dbReference type="Proteomes" id="UP001497497">
    <property type="component" value="Unassembled WGS sequence"/>
</dbReference>
<dbReference type="InterPro" id="IPR013783">
    <property type="entry name" value="Ig-like_fold"/>
</dbReference>
<keyword evidence="1" id="KW-0812">Transmembrane</keyword>
<keyword evidence="2" id="KW-0732">Signal</keyword>
<feature type="transmembrane region" description="Helical" evidence="1">
    <location>
        <begin position="440"/>
        <end position="462"/>
    </location>
</feature>
<protein>
    <recommendedName>
        <fullName evidence="3">Ig-like domain-containing protein</fullName>
    </recommendedName>
</protein>
<feature type="domain" description="Ig-like" evidence="3">
    <location>
        <begin position="229"/>
        <end position="314"/>
    </location>
</feature>
<comment type="caution">
    <text evidence="4">The sequence shown here is derived from an EMBL/GenBank/DDBJ whole genome shotgun (WGS) entry which is preliminary data.</text>
</comment>
<organism evidence="4 5">
    <name type="scientific">Lymnaea stagnalis</name>
    <name type="common">Great pond snail</name>
    <name type="synonym">Helix stagnalis</name>
    <dbReference type="NCBI Taxonomy" id="6523"/>
    <lineage>
        <taxon>Eukaryota</taxon>
        <taxon>Metazoa</taxon>
        <taxon>Spiralia</taxon>
        <taxon>Lophotrochozoa</taxon>
        <taxon>Mollusca</taxon>
        <taxon>Gastropoda</taxon>
        <taxon>Heterobranchia</taxon>
        <taxon>Euthyneura</taxon>
        <taxon>Panpulmonata</taxon>
        <taxon>Hygrophila</taxon>
        <taxon>Lymnaeoidea</taxon>
        <taxon>Lymnaeidae</taxon>
        <taxon>Lymnaea</taxon>
    </lineage>
</organism>
<evidence type="ECO:0000313" key="4">
    <source>
        <dbReference type="EMBL" id="CAL1529489.1"/>
    </source>
</evidence>
<sequence length="482" mass="53130">MILSISGLMIILMCSCSVNRCVCLANLEQPKCDAPQLYSPDDDHVSVACLTVCDHKNLECVFSIRQNHEVYNVTGDVKITYETSVNNTGPKLTAVCRLSLNFSDLSPGEYDFKVTAFANDSTQNATSDWSSPVNLTVPVVVFADDCVTYVSENYHGDYVTCYCSTPITGQPMGYPVWLKDGKLLSRGGVINVYYQDTLANHTYLCVPVSPLKTGQLPGLEFSPKWPVSPMILGFRVNGSLLDFEMPINATANFSCEVINAPISSVTYVRVDTNATIHTNSTSFARVMTDCDDTGDYECRVLNSTGRVIVKDTIRIVMECLELQNKSDQSLSISAKVGDSIEIQIPIRGYPDPSVFTLNMKQSNGSSPMSHDKYAVNYFPTFPDFNTNKGMIKLKILKMEPTFYTNYTLVISNEIVSLEIRFKLYNAEPPDDSSNCKHCSVIGGVVGGVCGLAVILIVIGVLVKRGYLKSCYSQPTSEFNLFK</sequence>
<keyword evidence="1" id="KW-0472">Membrane</keyword>